<organism evidence="8 9">
    <name type="scientific">Diplogelasinospora grovesii</name>
    <dbReference type="NCBI Taxonomy" id="303347"/>
    <lineage>
        <taxon>Eukaryota</taxon>
        <taxon>Fungi</taxon>
        <taxon>Dikarya</taxon>
        <taxon>Ascomycota</taxon>
        <taxon>Pezizomycotina</taxon>
        <taxon>Sordariomycetes</taxon>
        <taxon>Sordariomycetidae</taxon>
        <taxon>Sordariales</taxon>
        <taxon>Diplogelasinosporaceae</taxon>
        <taxon>Diplogelasinospora</taxon>
    </lineage>
</organism>
<evidence type="ECO:0000256" key="3">
    <source>
        <dbReference type="SAM" id="MobiDB-lite"/>
    </source>
</evidence>
<feature type="domain" description="Ubiquitin fusion degradation protein UFD1 N-terminal subdomain 2" evidence="7">
    <location>
        <begin position="170"/>
        <end position="246"/>
    </location>
</feature>
<feature type="domain" description="Ubiquitin fusion degradation protein UFD1 N-terminal subdomain 1" evidence="4">
    <location>
        <begin position="83"/>
        <end position="138"/>
    </location>
</feature>
<dbReference type="GO" id="GO:0031593">
    <property type="term" value="F:polyubiquitin modification-dependent protein binding"/>
    <property type="evidence" value="ECO:0007669"/>
    <property type="project" value="TreeGrafter"/>
</dbReference>
<dbReference type="InterPro" id="IPR055418">
    <property type="entry name" value="UFD1_N2"/>
</dbReference>
<dbReference type="GO" id="GO:0036503">
    <property type="term" value="P:ERAD pathway"/>
    <property type="evidence" value="ECO:0007669"/>
    <property type="project" value="TreeGrafter"/>
</dbReference>
<gene>
    <name evidence="8" type="ORF">QBC46DRAFT_69394</name>
</gene>
<dbReference type="PANTHER" id="PTHR12555">
    <property type="entry name" value="UBIQUITIN FUSION DEGRADATON PROTEIN 1"/>
    <property type="match status" value="1"/>
</dbReference>
<evidence type="ECO:0000313" key="8">
    <source>
        <dbReference type="EMBL" id="KAK3942633.1"/>
    </source>
</evidence>
<dbReference type="PANTHER" id="PTHR12555:SF15">
    <property type="entry name" value="FUSION DEGRADATION PROTEIN (UFD1), PUTATIVE (AFU_ORTHOLOGUE AFUA_4G04640)-RELATED"/>
    <property type="match status" value="1"/>
</dbReference>
<dbReference type="EMBL" id="MU853772">
    <property type="protein sequence ID" value="KAK3942633.1"/>
    <property type="molecule type" value="Genomic_DNA"/>
</dbReference>
<dbReference type="InterPro" id="IPR004854">
    <property type="entry name" value="Ufd1-like"/>
</dbReference>
<dbReference type="Gene3D" id="2.40.40.50">
    <property type="entry name" value="Ubiquitin fusion degradation protein UFD1, N-terminal domain"/>
    <property type="match status" value="1"/>
</dbReference>
<dbReference type="AlphaFoldDB" id="A0AAN6S789"/>
<dbReference type="InterPro" id="IPR032353">
    <property type="entry name" value="AZUL"/>
</dbReference>
<name>A0AAN6S789_9PEZI</name>
<accession>A0AAN6S789</accession>
<comment type="similarity">
    <text evidence="1">Belongs to the UFD1 family.</text>
</comment>
<dbReference type="Pfam" id="PF24503">
    <property type="entry name" value="DUF7590"/>
    <property type="match status" value="1"/>
</dbReference>
<dbReference type="Pfam" id="PF24842">
    <property type="entry name" value="UFD1_N2"/>
    <property type="match status" value="1"/>
</dbReference>
<dbReference type="InterPro" id="IPR042299">
    <property type="entry name" value="Ufd1-like_Nn"/>
</dbReference>
<dbReference type="Pfam" id="PF16558">
    <property type="entry name" value="AZUL"/>
    <property type="match status" value="1"/>
</dbReference>
<dbReference type="Gene3D" id="3.10.330.10">
    <property type="match status" value="1"/>
</dbReference>
<dbReference type="GO" id="GO:0006511">
    <property type="term" value="P:ubiquitin-dependent protein catabolic process"/>
    <property type="evidence" value="ECO:0007669"/>
    <property type="project" value="InterPro"/>
</dbReference>
<feature type="domain" description="DUF7590" evidence="6">
    <location>
        <begin position="272"/>
        <end position="398"/>
    </location>
</feature>
<dbReference type="InterPro" id="IPR042556">
    <property type="entry name" value="AZUL_sf"/>
</dbReference>
<protein>
    <submittedName>
        <fullName evidence="8">Ubiquitin fusion degradation protein UFD1-domain-containing protein</fullName>
    </submittedName>
</protein>
<evidence type="ECO:0000259" key="4">
    <source>
        <dbReference type="Pfam" id="PF03152"/>
    </source>
</evidence>
<dbReference type="GO" id="GO:0034098">
    <property type="term" value="C:VCP-NPL4-UFD1 AAA ATPase complex"/>
    <property type="evidence" value="ECO:0007669"/>
    <property type="project" value="TreeGrafter"/>
</dbReference>
<evidence type="ECO:0000256" key="2">
    <source>
        <dbReference type="ARBA" id="ARBA00022786"/>
    </source>
</evidence>
<feature type="region of interest" description="Disordered" evidence="3">
    <location>
        <begin position="397"/>
        <end position="417"/>
    </location>
</feature>
<evidence type="ECO:0000259" key="5">
    <source>
        <dbReference type="Pfam" id="PF16558"/>
    </source>
</evidence>
<proteinExistence type="inferred from homology"/>
<dbReference type="Proteomes" id="UP001303473">
    <property type="component" value="Unassembled WGS sequence"/>
</dbReference>
<dbReference type="Gene3D" id="6.10.130.10">
    <property type="entry name" value="Ubiquitin-protein ligase E3A, N-terminal zinc-binding domain (AZUL)"/>
    <property type="match status" value="1"/>
</dbReference>
<evidence type="ECO:0000313" key="9">
    <source>
        <dbReference type="Proteomes" id="UP001303473"/>
    </source>
</evidence>
<feature type="domain" description="Ubiquitin-protein ligase E3A N-terminal zinc-binding" evidence="5">
    <location>
        <begin position="662"/>
        <end position="692"/>
    </location>
</feature>
<dbReference type="InterPro" id="IPR056012">
    <property type="entry name" value="DUF7590"/>
</dbReference>
<dbReference type="Pfam" id="PF23580">
    <property type="entry name" value="Znf_XAF1_N"/>
    <property type="match status" value="1"/>
</dbReference>
<keyword evidence="9" id="KW-1185">Reference proteome</keyword>
<dbReference type="Pfam" id="PF03152">
    <property type="entry name" value="UFD1_N1"/>
    <property type="match status" value="1"/>
</dbReference>
<comment type="caution">
    <text evidence="8">The sequence shown here is derived from an EMBL/GenBank/DDBJ whole genome shotgun (WGS) entry which is preliminary data.</text>
</comment>
<sequence>MADQPAQLNWTASLYVAHPSLVANKGLQGDKILLPQSALEQLLAASTTSSSATSHTFTAFDRYNPYTHNGARQGYTADRETYQQLPHPLMFQLVNQKNGNAVFAGIREFSASEGEVALSAYLLEALGIQEKDVKERVSVDNGVVDLTMEEDSKREEEGIRVTVKARQLPKGTYVRLRPLEAGYNPDDWKSLLERELRENYTTLTKDSVLSVRGVKGEEFRFLVDKSQPEGDGICVVDTDLEVDIEALNEEQARETLRQIAAKTQQAPGTTSGSSLGRTIDIWKEVEGQVLEGDYVDYDLPSWDRSRALSIELSIPGGEEVDLFVSPKSGRQRAPPRDSEHVFGDFSSPKDGVKRIILQPTNVELEGAESLMISVHGYSTQAEDSAQSAPRRYTLRAKAVPVQGSSEEPIALDSSTSRSADEEQCRNCLQWVPKRTIVLHENFCRRNNILCPQCKNVFHKSSEEWANHWHCPMHPEANGSTPQSKAKHDYIQHTSHTCPSCGPSSPFTFPSLPELARHRTTVCPGKLILCQFCHLEVPQEGDPLDPSSEAETVLSGLTAHERADGARTTDCHLCGAIVRLRDMAAHTAHHEMDKVSRPKPEVCRDELCGRTLHGIGPRGQVNGGTHMGQGPGNDLGLCSLCFAPLYVSMHDPEGKALRRRIERRYLAQLMTGCGKKWCMNEWCKTGRANQKLEKLGGSAAVTLPLIKPLLEDIKNHGRPMHFCVDEASQRRKKTAEMLAAEGIYELEWCIAALEAERGDLTKARGWLQDWAPTKVGR</sequence>
<evidence type="ECO:0000256" key="1">
    <source>
        <dbReference type="ARBA" id="ARBA00006043"/>
    </source>
</evidence>
<reference evidence="9" key="1">
    <citation type="journal article" date="2023" name="Mol. Phylogenet. Evol.">
        <title>Genome-scale phylogeny and comparative genomics of the fungal order Sordariales.</title>
        <authorList>
            <person name="Hensen N."/>
            <person name="Bonometti L."/>
            <person name="Westerberg I."/>
            <person name="Brannstrom I.O."/>
            <person name="Guillou S."/>
            <person name="Cros-Aarteil S."/>
            <person name="Calhoun S."/>
            <person name="Haridas S."/>
            <person name="Kuo A."/>
            <person name="Mondo S."/>
            <person name="Pangilinan J."/>
            <person name="Riley R."/>
            <person name="LaButti K."/>
            <person name="Andreopoulos B."/>
            <person name="Lipzen A."/>
            <person name="Chen C."/>
            <person name="Yan M."/>
            <person name="Daum C."/>
            <person name="Ng V."/>
            <person name="Clum A."/>
            <person name="Steindorff A."/>
            <person name="Ohm R.A."/>
            <person name="Martin F."/>
            <person name="Silar P."/>
            <person name="Natvig D.O."/>
            <person name="Lalanne C."/>
            <person name="Gautier V."/>
            <person name="Ament-Velasquez S.L."/>
            <person name="Kruys A."/>
            <person name="Hutchinson M.I."/>
            <person name="Powell A.J."/>
            <person name="Barry K."/>
            <person name="Miller A.N."/>
            <person name="Grigoriev I.V."/>
            <person name="Debuchy R."/>
            <person name="Gladieux P."/>
            <person name="Hiltunen Thoren M."/>
            <person name="Johannesson H."/>
        </authorList>
    </citation>
    <scope>NUCLEOTIDE SEQUENCE [LARGE SCALE GENOMIC DNA]</scope>
    <source>
        <strain evidence="9">CBS 340.73</strain>
    </source>
</reference>
<evidence type="ECO:0000259" key="6">
    <source>
        <dbReference type="Pfam" id="PF24503"/>
    </source>
</evidence>
<evidence type="ECO:0000259" key="7">
    <source>
        <dbReference type="Pfam" id="PF24842"/>
    </source>
</evidence>
<dbReference type="InterPro" id="IPR055417">
    <property type="entry name" value="UFD1_N1"/>
</dbReference>
<keyword evidence="2" id="KW-0833">Ubl conjugation pathway</keyword>